<dbReference type="Pfam" id="PF05818">
    <property type="entry name" value="TraT"/>
    <property type="match status" value="1"/>
</dbReference>
<gene>
    <name evidence="7" type="ORF">HF568_00845</name>
</gene>
<evidence type="ECO:0000256" key="3">
    <source>
        <dbReference type="ARBA" id="ARBA00023136"/>
    </source>
</evidence>
<proteinExistence type="predicted"/>
<organism evidence="7 8">
    <name type="scientific">Acidithiobacillus ferridurans</name>
    <dbReference type="NCBI Taxonomy" id="1232575"/>
    <lineage>
        <taxon>Bacteria</taxon>
        <taxon>Pseudomonadati</taxon>
        <taxon>Pseudomonadota</taxon>
        <taxon>Acidithiobacillia</taxon>
        <taxon>Acidithiobacillales</taxon>
        <taxon>Acidithiobacillaceae</taxon>
        <taxon>Acidithiobacillus</taxon>
    </lineage>
</organism>
<evidence type="ECO:0000256" key="1">
    <source>
        <dbReference type="ARBA" id="ARBA00004459"/>
    </source>
</evidence>
<evidence type="ECO:0000313" key="8">
    <source>
        <dbReference type="Proteomes" id="UP000887300"/>
    </source>
</evidence>
<evidence type="ECO:0000256" key="6">
    <source>
        <dbReference type="PIRNR" id="PIRNR002859"/>
    </source>
</evidence>
<accession>A0A8X8G888</accession>
<comment type="subcellular location">
    <subcellularLocation>
        <location evidence="1">Cell outer membrane</location>
        <topology evidence="1">Lipid-anchor</topology>
    </subcellularLocation>
</comment>
<feature type="signal peptide" evidence="6">
    <location>
        <begin position="1"/>
        <end position="24"/>
    </location>
</feature>
<dbReference type="Proteomes" id="UP000887300">
    <property type="component" value="Unassembled WGS sequence"/>
</dbReference>
<keyword evidence="3 6" id="KW-0472">Membrane</keyword>
<dbReference type="InterPro" id="IPR008874">
    <property type="entry name" value="TraT_complement-R"/>
</dbReference>
<dbReference type="RefSeq" id="WP_215886337.1">
    <property type="nucleotide sequence ID" value="NZ_CP134225.1"/>
</dbReference>
<evidence type="ECO:0000256" key="4">
    <source>
        <dbReference type="ARBA" id="ARBA00023139"/>
    </source>
</evidence>
<comment type="caution">
    <text evidence="7">The sequence shown here is derived from an EMBL/GenBank/DDBJ whole genome shotgun (WGS) entry which is preliminary data.</text>
</comment>
<feature type="chain" id="PRO_5036522788" evidence="6">
    <location>
        <begin position="25"/>
        <end position="248"/>
    </location>
</feature>
<dbReference type="PIRSF" id="PIRSF002859">
    <property type="entry name" value="Lipo_traT"/>
    <property type="match status" value="1"/>
</dbReference>
<dbReference type="AlphaFoldDB" id="A0A8X8G888"/>
<keyword evidence="6" id="KW-0998">Cell outer membrane</keyword>
<evidence type="ECO:0000256" key="2">
    <source>
        <dbReference type="ARBA" id="ARBA00022729"/>
    </source>
</evidence>
<dbReference type="GO" id="GO:0009279">
    <property type="term" value="C:cell outer membrane"/>
    <property type="evidence" value="ECO:0007669"/>
    <property type="project" value="UniProtKB-SubCell"/>
</dbReference>
<dbReference type="EMBL" id="JABBHS010000027">
    <property type="protein sequence ID" value="MBU2721804.1"/>
    <property type="molecule type" value="Genomic_DNA"/>
</dbReference>
<evidence type="ECO:0000256" key="5">
    <source>
        <dbReference type="ARBA" id="ARBA00023288"/>
    </source>
</evidence>
<protein>
    <submittedName>
        <fullName evidence="7">Conjugal transfer protein TraT</fullName>
    </submittedName>
</protein>
<reference evidence="7" key="1">
    <citation type="journal article" date="2021" name="ISME J.">
        <title>Genomic evolution of the class Acidithiobacillia: deep-branching Proteobacteria living in extreme acidic conditions.</title>
        <authorList>
            <person name="Moya-Beltran A."/>
            <person name="Beard S."/>
            <person name="Rojas-Villalobos C."/>
            <person name="Issotta F."/>
            <person name="Gallardo Y."/>
            <person name="Ulloa R."/>
            <person name="Giaveno A."/>
            <person name="Degli Esposti M."/>
            <person name="Johnson D.B."/>
            <person name="Quatrini R."/>
        </authorList>
    </citation>
    <scope>NUCLEOTIDE SEQUENCE</scope>
    <source>
        <strain evidence="7">DSM 583</strain>
    </source>
</reference>
<name>A0A8X8G888_ACIFI</name>
<sequence length="248" mass="25784">MRANFRVAVSILAAAGAISLSGCAATQVALEHKNMDVQTKMSNTVFLTPVPPAEQTVYIQFKNTSDKTLDVSALEQEIDANLANQGYRVVPYQQAHYMLQINVLSVGKSSPSAAQEALGGGYGGTLGSAIAGAAAGGVIGQSYVGAGVGGLVAGVGGFVADSLVKNVTYDMVTDVQIGERSKSVVNQQTNANLQQGTSTTTTQQTSSSGHWIYYRTRIVSTANKVNLDFKTALPALQGQLVHSLSGIV</sequence>
<keyword evidence="5" id="KW-0449">Lipoprotein</keyword>
<keyword evidence="4" id="KW-0564">Palmitate</keyword>
<evidence type="ECO:0000313" key="7">
    <source>
        <dbReference type="EMBL" id="MBU2721804.1"/>
    </source>
</evidence>
<dbReference type="PROSITE" id="PS51257">
    <property type="entry name" value="PROKAR_LIPOPROTEIN"/>
    <property type="match status" value="1"/>
</dbReference>
<keyword evidence="2 6" id="KW-0732">Signal</keyword>